<dbReference type="CDD" id="cd13583">
    <property type="entry name" value="PBP2_AlgQ_like_4"/>
    <property type="match status" value="1"/>
</dbReference>
<keyword evidence="4" id="KW-0564">Palmitate</keyword>
<dbReference type="InterPro" id="IPR050490">
    <property type="entry name" value="Bact_solute-bd_prot1"/>
</dbReference>
<evidence type="ECO:0000256" key="2">
    <source>
        <dbReference type="ARBA" id="ARBA00022729"/>
    </source>
</evidence>
<evidence type="ECO:0000256" key="1">
    <source>
        <dbReference type="ARBA" id="ARBA00022475"/>
    </source>
</evidence>
<dbReference type="PANTHER" id="PTHR43649:SF33">
    <property type="entry name" value="POLYGALACTURONAN_RHAMNOGALACTURONAN-BINDING PROTEIN YTCQ"/>
    <property type="match status" value="1"/>
</dbReference>
<comment type="caution">
    <text evidence="8">The sequence shown here is derived from an EMBL/GenBank/DDBJ whole genome shotgun (WGS) entry which is preliminary data.</text>
</comment>
<evidence type="ECO:0000256" key="4">
    <source>
        <dbReference type="ARBA" id="ARBA00023139"/>
    </source>
</evidence>
<dbReference type="PROSITE" id="PS51257">
    <property type="entry name" value="PROKAR_LIPOPROTEIN"/>
    <property type="match status" value="1"/>
</dbReference>
<dbReference type="PANTHER" id="PTHR43649">
    <property type="entry name" value="ARABINOSE-BINDING PROTEIN-RELATED"/>
    <property type="match status" value="1"/>
</dbReference>
<keyword evidence="5" id="KW-0449">Lipoprotein</keyword>
<keyword evidence="1" id="KW-1003">Cell membrane</keyword>
<accession>A0ABY2DXH1</accession>
<evidence type="ECO:0000256" key="6">
    <source>
        <dbReference type="SAM" id="MobiDB-lite"/>
    </source>
</evidence>
<protein>
    <submittedName>
        <fullName evidence="8">Sugar ABC transporter substrate-binding protein</fullName>
    </submittedName>
</protein>
<name>A0ABY2DXH1_9MICO</name>
<dbReference type="SUPFAM" id="SSF53850">
    <property type="entry name" value="Periplasmic binding protein-like II"/>
    <property type="match status" value="1"/>
</dbReference>
<dbReference type="Proteomes" id="UP000504882">
    <property type="component" value="Unassembled WGS sequence"/>
</dbReference>
<gene>
    <name evidence="8" type="ORF">EXU48_22430</name>
</gene>
<evidence type="ECO:0000313" key="9">
    <source>
        <dbReference type="Proteomes" id="UP000504882"/>
    </source>
</evidence>
<feature type="signal peptide" evidence="7">
    <location>
        <begin position="1"/>
        <end position="22"/>
    </location>
</feature>
<reference evidence="8 9" key="1">
    <citation type="submission" date="2019-03" db="EMBL/GenBank/DDBJ databases">
        <title>Genomic features of bacteria from cold environments.</title>
        <authorList>
            <person name="Shen L."/>
        </authorList>
    </citation>
    <scope>NUCLEOTIDE SEQUENCE [LARGE SCALE GENOMIC DNA]</scope>
    <source>
        <strain evidence="9">T3246-1</strain>
    </source>
</reference>
<proteinExistence type="predicted"/>
<evidence type="ECO:0000256" key="5">
    <source>
        <dbReference type="ARBA" id="ARBA00023288"/>
    </source>
</evidence>
<dbReference type="Pfam" id="PF01547">
    <property type="entry name" value="SBP_bac_1"/>
    <property type="match status" value="1"/>
</dbReference>
<dbReference type="Gene3D" id="3.40.190.10">
    <property type="entry name" value="Periplasmic binding protein-like II"/>
    <property type="match status" value="2"/>
</dbReference>
<dbReference type="EMBL" id="SMNA01000015">
    <property type="protein sequence ID" value="TDE88839.1"/>
    <property type="molecule type" value="Genomic_DNA"/>
</dbReference>
<feature type="region of interest" description="Disordered" evidence="6">
    <location>
        <begin position="26"/>
        <end position="46"/>
    </location>
</feature>
<organism evidence="8 9">
    <name type="scientific">Occultella glacieicola</name>
    <dbReference type="NCBI Taxonomy" id="2518684"/>
    <lineage>
        <taxon>Bacteria</taxon>
        <taxon>Bacillati</taxon>
        <taxon>Actinomycetota</taxon>
        <taxon>Actinomycetes</taxon>
        <taxon>Micrococcales</taxon>
        <taxon>Ruaniaceae</taxon>
        <taxon>Occultella</taxon>
    </lineage>
</organism>
<keyword evidence="3" id="KW-0472">Membrane</keyword>
<dbReference type="RefSeq" id="WP_133109923.1">
    <property type="nucleotide sequence ID" value="NZ_SMNA01000015.1"/>
</dbReference>
<evidence type="ECO:0000256" key="7">
    <source>
        <dbReference type="SAM" id="SignalP"/>
    </source>
</evidence>
<keyword evidence="9" id="KW-1185">Reference proteome</keyword>
<sequence length="557" mass="60468">MRRNGKKAAAGLLAAALAITLAACSSDGDDSGEGNGPEPGALDDNMVGAMEDYDIGTTFVATEPVEFSLLYRDHPNYPFNEDWSILQHLEADNNVTFDYVNVPLSDWNDRRSLLISAGDAPMLIPSTYAADIEPFTGSGAILPISQYLEYLPNFTQKMEEWGLTEDVDRLRQEDGNFYLLPGLHENPKPAYSIAIRADLWEAAGITEDPQTWDEFAEQLAIVQEANPDLAYPYSDRWSTNGPLEATLQAASGNFGTEAGWGFGDGVTWDPEAEEYIYTGASDGYRDLITYFSGLVADGLLDPESLTQDDDAAIAKFTSGQSAAIGVNDQEILRYRQAFTDAGNTEAEVRYLTVPAGPAGNIMDAGTGGRFESGIAFSADAADSPNFVAMLQFVDWLYYSDEGLEFAKWGVEGETFNTAADGTRTLVETIDINGLNPGAPEALNTDYGYHNGVWMLNHGATAELVQSMLRPEVVDFLNAMNEKDVAPQGPAITMDEMQREQASLLQTALQDNVMQNTAAFILGQRSLDEWDAYAAELEAAGMSRYVDLVNEAADVSAG</sequence>
<dbReference type="InterPro" id="IPR006059">
    <property type="entry name" value="SBP"/>
</dbReference>
<feature type="chain" id="PRO_5047035899" evidence="7">
    <location>
        <begin position="23"/>
        <end position="557"/>
    </location>
</feature>
<evidence type="ECO:0000313" key="8">
    <source>
        <dbReference type="EMBL" id="TDE88839.1"/>
    </source>
</evidence>
<evidence type="ECO:0000256" key="3">
    <source>
        <dbReference type="ARBA" id="ARBA00023136"/>
    </source>
</evidence>
<keyword evidence="2 7" id="KW-0732">Signal</keyword>